<evidence type="ECO:0000313" key="2">
    <source>
        <dbReference type="Proteomes" id="UP000314294"/>
    </source>
</evidence>
<dbReference type="Proteomes" id="UP000314294">
    <property type="component" value="Unassembled WGS sequence"/>
</dbReference>
<organism evidence="1 2">
    <name type="scientific">Liparis tanakae</name>
    <name type="common">Tanaka's snailfish</name>
    <dbReference type="NCBI Taxonomy" id="230148"/>
    <lineage>
        <taxon>Eukaryota</taxon>
        <taxon>Metazoa</taxon>
        <taxon>Chordata</taxon>
        <taxon>Craniata</taxon>
        <taxon>Vertebrata</taxon>
        <taxon>Euteleostomi</taxon>
        <taxon>Actinopterygii</taxon>
        <taxon>Neopterygii</taxon>
        <taxon>Teleostei</taxon>
        <taxon>Neoteleostei</taxon>
        <taxon>Acanthomorphata</taxon>
        <taxon>Eupercaria</taxon>
        <taxon>Perciformes</taxon>
        <taxon>Cottioidei</taxon>
        <taxon>Cottales</taxon>
        <taxon>Liparidae</taxon>
        <taxon>Liparis</taxon>
    </lineage>
</organism>
<gene>
    <name evidence="1" type="ORF">EYF80_041191</name>
</gene>
<proteinExistence type="predicted"/>
<dbReference type="AlphaFoldDB" id="A0A4Z2G729"/>
<protein>
    <submittedName>
        <fullName evidence="1">Uncharacterized protein</fullName>
    </submittedName>
</protein>
<comment type="caution">
    <text evidence="1">The sequence shown here is derived from an EMBL/GenBank/DDBJ whole genome shotgun (WGS) entry which is preliminary data.</text>
</comment>
<evidence type="ECO:0000313" key="1">
    <source>
        <dbReference type="EMBL" id="TNN48604.1"/>
    </source>
</evidence>
<reference evidence="1 2" key="1">
    <citation type="submission" date="2019-03" db="EMBL/GenBank/DDBJ databases">
        <title>First draft genome of Liparis tanakae, snailfish: a comprehensive survey of snailfish specific genes.</title>
        <authorList>
            <person name="Kim W."/>
            <person name="Song I."/>
            <person name="Jeong J.-H."/>
            <person name="Kim D."/>
            <person name="Kim S."/>
            <person name="Ryu S."/>
            <person name="Song J.Y."/>
            <person name="Lee S.K."/>
        </authorList>
    </citation>
    <scope>NUCLEOTIDE SEQUENCE [LARGE SCALE GENOMIC DNA]</scope>
    <source>
        <tissue evidence="1">Muscle</tissue>
    </source>
</reference>
<accession>A0A4Z2G729</accession>
<keyword evidence="2" id="KW-1185">Reference proteome</keyword>
<sequence length="152" mass="16236">MRLLSTVISTSHDALALANCCVISCEPCLPCRNSPLKSCSATFRSAKVLRLLDQQIPLLAPQPALKPSLEAQTLQLEVPTEQSLLVLLLELGGGGGGVVQTDQCELESGFSRSGPLQLPLSYQSRLLGVGRPSPKLIVMDGLEEIKKAMRKG</sequence>
<name>A0A4Z2G729_9TELE</name>
<dbReference type="EMBL" id="SRLO01000689">
    <property type="protein sequence ID" value="TNN48604.1"/>
    <property type="molecule type" value="Genomic_DNA"/>
</dbReference>